<comment type="caution">
    <text evidence="2">The sequence shown here is derived from an EMBL/GenBank/DDBJ whole genome shotgun (WGS) entry which is preliminary data.</text>
</comment>
<dbReference type="AlphaFoldDB" id="A0A5S4V7C2"/>
<keyword evidence="1" id="KW-0812">Transmembrane</keyword>
<reference evidence="2 3" key="1">
    <citation type="submission" date="2019-08" db="EMBL/GenBank/DDBJ databases">
        <authorList>
            <person name="Hu J."/>
        </authorList>
    </citation>
    <scope>NUCLEOTIDE SEQUENCE [LARGE SCALE GENOMIC DNA]</scope>
    <source>
        <strain evidence="2 3">NEAU-184</strain>
    </source>
</reference>
<evidence type="ECO:0000313" key="2">
    <source>
        <dbReference type="EMBL" id="TYL54008.1"/>
    </source>
</evidence>
<protein>
    <submittedName>
        <fullName evidence="2">Uncharacterized protein</fullName>
    </submittedName>
</protein>
<keyword evidence="3" id="KW-1185">Reference proteome</keyword>
<sequence length="211" mass="23169">MGNRAPKGLIPAIVLALITLALVLARVFGLGGEEWRGILEAAPVYVGAAAAAFIVIAVYNWWADARDRRLARDHPGALVFGAEMTAALKRRLRSDPDQYTAPAVTGRTPHLFTVVSDAEGLSMWNGSASKPVRFWWIDWHTVSGIRAAMYQLQYKEVRGLVLDTSTGAVLGALELVPRSTRLLSARNDRSPALIERLTELWRAARQARPNT</sequence>
<dbReference type="EMBL" id="VSSB01000001">
    <property type="protein sequence ID" value="TYL54008.1"/>
    <property type="molecule type" value="Genomic_DNA"/>
</dbReference>
<feature type="transmembrane region" description="Helical" evidence="1">
    <location>
        <begin position="41"/>
        <end position="62"/>
    </location>
</feature>
<evidence type="ECO:0000256" key="1">
    <source>
        <dbReference type="SAM" id="Phobius"/>
    </source>
</evidence>
<accession>A0A5S4V7C2</accession>
<organism evidence="2 3">
    <name type="scientific">Agromyces mariniharenae</name>
    <dbReference type="NCBI Taxonomy" id="2604423"/>
    <lineage>
        <taxon>Bacteria</taxon>
        <taxon>Bacillati</taxon>
        <taxon>Actinomycetota</taxon>
        <taxon>Actinomycetes</taxon>
        <taxon>Micrococcales</taxon>
        <taxon>Microbacteriaceae</taxon>
        <taxon>Agromyces</taxon>
    </lineage>
</organism>
<dbReference type="RefSeq" id="WP_148733472.1">
    <property type="nucleotide sequence ID" value="NZ_VSSB01000001.1"/>
</dbReference>
<keyword evidence="1" id="KW-0472">Membrane</keyword>
<keyword evidence="1" id="KW-1133">Transmembrane helix</keyword>
<name>A0A5S4V7C2_9MICO</name>
<evidence type="ECO:0000313" key="3">
    <source>
        <dbReference type="Proteomes" id="UP000325243"/>
    </source>
</evidence>
<proteinExistence type="predicted"/>
<gene>
    <name evidence="2" type="ORF">FYC51_10435</name>
</gene>
<dbReference type="Proteomes" id="UP000325243">
    <property type="component" value="Unassembled WGS sequence"/>
</dbReference>